<protein>
    <recommendedName>
        <fullName evidence="4">Amine oxidase</fullName>
    </recommendedName>
</protein>
<evidence type="ECO:0000313" key="2">
    <source>
        <dbReference type="EMBL" id="KAF6241320.1"/>
    </source>
</evidence>
<sequence length="211" mass="22808">MLPVTCLLLLLLQPFYGAQAAPAAVDPASLSLNTSIAPDLRTIPSLSSEESINALALFLNTSNPADIVLYRVPDTSTLLRIGLQDNPIQKPNIGRTILRTQQSLAAFIKTYDADDTPLAPLDDPYESDIRYSGCFFGVATFPIGYHHLTYGIVMNVLQGLWLYLYRAGRFQMAAFEVRDDQFGTVGVGKITPDRPDGLVLGMVGAGNGSVS</sequence>
<dbReference type="GeneID" id="59281710"/>
<keyword evidence="1" id="KW-0732">Signal</keyword>
<feature type="chain" id="PRO_5034412266" description="Amine oxidase" evidence="1">
    <location>
        <begin position="21"/>
        <end position="211"/>
    </location>
</feature>
<comment type="caution">
    <text evidence="2">The sequence shown here is derived from an EMBL/GenBank/DDBJ whole genome shotgun (WGS) entry which is preliminary data.</text>
</comment>
<reference evidence="2 3" key="1">
    <citation type="journal article" date="2020" name="Genomics">
        <title>Complete, high-quality genomes from long-read metagenomic sequencing of two wolf lichen thalli reveals enigmatic genome architecture.</title>
        <authorList>
            <person name="McKenzie S.K."/>
            <person name="Walston R.F."/>
            <person name="Allen J.L."/>
        </authorList>
    </citation>
    <scope>NUCLEOTIDE SEQUENCE [LARGE SCALE GENOMIC DNA]</scope>
    <source>
        <strain evidence="2">WasteWater2</strain>
    </source>
</reference>
<evidence type="ECO:0000256" key="1">
    <source>
        <dbReference type="SAM" id="SignalP"/>
    </source>
</evidence>
<dbReference type="Proteomes" id="UP000578531">
    <property type="component" value="Unassembled WGS sequence"/>
</dbReference>
<feature type="signal peptide" evidence="1">
    <location>
        <begin position="1"/>
        <end position="20"/>
    </location>
</feature>
<keyword evidence="3" id="KW-1185">Reference proteome</keyword>
<evidence type="ECO:0000313" key="3">
    <source>
        <dbReference type="Proteomes" id="UP000578531"/>
    </source>
</evidence>
<dbReference type="EMBL" id="JACCJC010000001">
    <property type="protein sequence ID" value="KAF6241320.1"/>
    <property type="molecule type" value="Genomic_DNA"/>
</dbReference>
<evidence type="ECO:0008006" key="4">
    <source>
        <dbReference type="Google" id="ProtNLM"/>
    </source>
</evidence>
<name>A0A8H6G6K0_9LECA</name>
<proteinExistence type="predicted"/>
<dbReference type="AlphaFoldDB" id="A0A8H6G6K0"/>
<accession>A0A8H6G6K0</accession>
<organism evidence="2 3">
    <name type="scientific">Letharia columbiana</name>
    <dbReference type="NCBI Taxonomy" id="112416"/>
    <lineage>
        <taxon>Eukaryota</taxon>
        <taxon>Fungi</taxon>
        <taxon>Dikarya</taxon>
        <taxon>Ascomycota</taxon>
        <taxon>Pezizomycotina</taxon>
        <taxon>Lecanoromycetes</taxon>
        <taxon>OSLEUM clade</taxon>
        <taxon>Lecanoromycetidae</taxon>
        <taxon>Lecanorales</taxon>
        <taxon>Lecanorineae</taxon>
        <taxon>Parmeliaceae</taxon>
        <taxon>Letharia</taxon>
    </lineage>
</organism>
<dbReference type="OrthoDB" id="5410068at2759"/>
<gene>
    <name evidence="2" type="ORF">HO173_000030</name>
</gene>
<dbReference type="RefSeq" id="XP_037170560.1">
    <property type="nucleotide sequence ID" value="XM_037301981.1"/>
</dbReference>